<dbReference type="Pfam" id="PF22638">
    <property type="entry name" value="FlgK_D1"/>
    <property type="match status" value="1"/>
</dbReference>
<sequence>MINAIYNTGLNGMVNSQASVNVTTNNIANADVAGYKKQTPIYQTSSSIQTHGLTVGTGAQIAGIEASMNYFVEQQYLATSSEAAKYNQQLSYQMQLESTLGQSDTTGLNAALSGFFSAWNTLAADPTQPGAWEEVFSTAQGIATTYNDTYAQMEKIYQSIDQEISAQVSEANVLIDEIAALNAQVAANPSDNQAVDARDQAIRELSTYTNITVEYQTDGTVTVLAEGRYALVEGQETHHLSHQPAQSRESLMPSSTYDGGVEFKGDSSEEIMIEFIDDTHYYASLDGGKTWITDESGNPVVYEAGDADDPENVAGVDIWFSTNSGTHATGDRYIITPKSGLYLEKGDGSYLNLTPMTDDQGVLAQDKATSGSIAGLFITRDDSIKPTMDAMDGLAEALIWETNVLHSKGAGLEHHTSLSGSYDVKDATVPLSESGLYFADRLEAGTVEYVLYNDDGSVASTVSIDVDPVTDSLDDIATKINTASGGDLTATVTAEGTLELASGSGLSFEVAQDDANLMAGVGLNTFFTGTSADAIAVNGYVANNPQHINAGSVNEDGSVVSGDNSIAFQLAALAEQDVSITVGTVTYTDSLSSFSSMIVSDVGADVMLAEQNQVYAQGSNEYYYDYQLSSSGVNVDEEQVNLIKYQQQYEACVKVITTARDMLDEVLDML</sequence>
<keyword evidence="10" id="KW-0282">Flagellum</keyword>
<evidence type="ECO:0000259" key="7">
    <source>
        <dbReference type="Pfam" id="PF00460"/>
    </source>
</evidence>
<gene>
    <name evidence="10" type="ORF">SAMN02745161_1798</name>
</gene>
<keyword evidence="5" id="KW-0964">Secreted</keyword>
<dbReference type="InterPro" id="IPR001444">
    <property type="entry name" value="Flag_bb_rod_N"/>
</dbReference>
<dbReference type="PRINTS" id="PR01005">
    <property type="entry name" value="FLGHOOKAP1"/>
</dbReference>
<evidence type="ECO:0000256" key="4">
    <source>
        <dbReference type="ARBA" id="ARBA00016244"/>
    </source>
</evidence>
<keyword evidence="6" id="KW-0975">Bacterial flagellum</keyword>
<evidence type="ECO:0000256" key="2">
    <source>
        <dbReference type="ARBA" id="ARBA00004613"/>
    </source>
</evidence>
<dbReference type="NCBIfam" id="TIGR02492">
    <property type="entry name" value="flgK_ends"/>
    <property type="match status" value="1"/>
</dbReference>
<comment type="subcellular location">
    <subcellularLocation>
        <location evidence="1">Bacterial flagellum</location>
    </subcellularLocation>
    <subcellularLocation>
        <location evidence="2">Secreted</location>
    </subcellularLocation>
</comment>
<dbReference type="GO" id="GO:0044780">
    <property type="term" value="P:bacterial-type flagellum assembly"/>
    <property type="evidence" value="ECO:0007669"/>
    <property type="project" value="InterPro"/>
</dbReference>
<reference evidence="11" key="1">
    <citation type="submission" date="2016-11" db="EMBL/GenBank/DDBJ databases">
        <authorList>
            <person name="Varghese N."/>
            <person name="Submissions S."/>
        </authorList>
    </citation>
    <scope>NUCLEOTIDE SEQUENCE [LARGE SCALE GENOMIC DNA]</scope>
    <source>
        <strain evidence="11">DSM 17456</strain>
    </source>
</reference>
<dbReference type="RefSeq" id="WP_074216602.1">
    <property type="nucleotide sequence ID" value="NZ_FSRG01000005.1"/>
</dbReference>
<comment type="similarity">
    <text evidence="3">Belongs to the flagella basal body rod proteins family.</text>
</comment>
<dbReference type="SUPFAM" id="SSF64518">
    <property type="entry name" value="Phase 1 flagellin"/>
    <property type="match status" value="1"/>
</dbReference>
<feature type="domain" description="Flagellar basal body rod protein N-terminal" evidence="7">
    <location>
        <begin position="7"/>
        <end position="36"/>
    </location>
</feature>
<evidence type="ECO:0000256" key="6">
    <source>
        <dbReference type="ARBA" id="ARBA00023143"/>
    </source>
</evidence>
<dbReference type="STRING" id="1121457.SAMN02745161_1798"/>
<keyword evidence="11" id="KW-1185">Reference proteome</keyword>
<dbReference type="GO" id="GO:0009424">
    <property type="term" value="C:bacterial-type flagellum hook"/>
    <property type="evidence" value="ECO:0007669"/>
    <property type="project" value="InterPro"/>
</dbReference>
<evidence type="ECO:0000256" key="1">
    <source>
        <dbReference type="ARBA" id="ARBA00004365"/>
    </source>
</evidence>
<dbReference type="PANTHER" id="PTHR30033:SF1">
    <property type="entry name" value="FLAGELLAR HOOK-ASSOCIATED PROTEIN 1"/>
    <property type="match status" value="1"/>
</dbReference>
<protein>
    <recommendedName>
        <fullName evidence="4">Flagellar hook-associated protein 1</fullName>
    </recommendedName>
</protein>
<evidence type="ECO:0000259" key="8">
    <source>
        <dbReference type="Pfam" id="PF06429"/>
    </source>
</evidence>
<evidence type="ECO:0000313" key="11">
    <source>
        <dbReference type="Proteomes" id="UP000184694"/>
    </source>
</evidence>
<evidence type="ECO:0000259" key="9">
    <source>
        <dbReference type="Pfam" id="PF22638"/>
    </source>
</evidence>
<feature type="domain" description="Flagellar hook-associated protein FlgK helical" evidence="9">
    <location>
        <begin position="95"/>
        <end position="249"/>
    </location>
</feature>
<dbReference type="PANTHER" id="PTHR30033">
    <property type="entry name" value="FLAGELLAR HOOK-ASSOCIATED PROTEIN 1"/>
    <property type="match status" value="1"/>
</dbReference>
<evidence type="ECO:0000313" key="10">
    <source>
        <dbReference type="EMBL" id="SIO10952.1"/>
    </source>
</evidence>
<dbReference type="GO" id="GO:0005576">
    <property type="term" value="C:extracellular region"/>
    <property type="evidence" value="ECO:0007669"/>
    <property type="project" value="UniProtKB-SubCell"/>
</dbReference>
<accession>A0A1N6GU00</accession>
<dbReference type="InterPro" id="IPR010930">
    <property type="entry name" value="Flg_bb/hook_C_dom"/>
</dbReference>
<keyword evidence="10" id="KW-0969">Cilium</keyword>
<feature type="domain" description="Flagellar basal-body/hook protein C-terminal" evidence="8">
    <location>
        <begin position="628"/>
        <end position="669"/>
    </location>
</feature>
<dbReference type="InterPro" id="IPR002371">
    <property type="entry name" value="FlgK"/>
</dbReference>
<dbReference type="PROSITE" id="PS00588">
    <property type="entry name" value="FLAGELLA_BB_ROD"/>
    <property type="match status" value="1"/>
</dbReference>
<dbReference type="Pfam" id="PF00460">
    <property type="entry name" value="Flg_bb_rod"/>
    <property type="match status" value="1"/>
</dbReference>
<dbReference type="InterPro" id="IPR019776">
    <property type="entry name" value="Flagellar_basal_body_rod_CS"/>
</dbReference>
<dbReference type="InterPro" id="IPR053927">
    <property type="entry name" value="FlgK_helical"/>
</dbReference>
<dbReference type="OrthoDB" id="9802553at2"/>
<organism evidence="10 11">
    <name type="scientific">Halodesulfovibrio marinisediminis DSM 17456</name>
    <dbReference type="NCBI Taxonomy" id="1121457"/>
    <lineage>
        <taxon>Bacteria</taxon>
        <taxon>Pseudomonadati</taxon>
        <taxon>Thermodesulfobacteriota</taxon>
        <taxon>Desulfovibrionia</taxon>
        <taxon>Desulfovibrionales</taxon>
        <taxon>Desulfovibrionaceae</taxon>
        <taxon>Halodesulfovibrio</taxon>
    </lineage>
</organism>
<dbReference type="Pfam" id="PF06429">
    <property type="entry name" value="Flg_bbr_C"/>
    <property type="match status" value="1"/>
</dbReference>
<keyword evidence="10" id="KW-0966">Cell projection</keyword>
<dbReference type="EMBL" id="FSRG01000005">
    <property type="protein sequence ID" value="SIO10952.1"/>
    <property type="molecule type" value="Genomic_DNA"/>
</dbReference>
<name>A0A1N6GU00_9BACT</name>
<evidence type="ECO:0000256" key="3">
    <source>
        <dbReference type="ARBA" id="ARBA00009677"/>
    </source>
</evidence>
<dbReference type="Proteomes" id="UP000184694">
    <property type="component" value="Unassembled WGS sequence"/>
</dbReference>
<proteinExistence type="inferred from homology"/>
<evidence type="ECO:0000256" key="5">
    <source>
        <dbReference type="ARBA" id="ARBA00022525"/>
    </source>
</evidence>
<dbReference type="GO" id="GO:0005198">
    <property type="term" value="F:structural molecule activity"/>
    <property type="evidence" value="ECO:0007669"/>
    <property type="project" value="InterPro"/>
</dbReference>
<dbReference type="AlphaFoldDB" id="A0A1N6GU00"/>